<dbReference type="EMBL" id="JBBPBK010000008">
    <property type="protein sequence ID" value="KAK9279962.1"/>
    <property type="molecule type" value="Genomic_DNA"/>
</dbReference>
<dbReference type="PANTHER" id="PTHR13950">
    <property type="entry name" value="RABCONNECTIN-RELATED"/>
    <property type="match status" value="1"/>
</dbReference>
<reference evidence="2 3" key="1">
    <citation type="journal article" date="2024" name="Plant J.">
        <title>Genome sequences and population genomics reveal climatic adaptation and genomic divergence between two closely related sweetgum species.</title>
        <authorList>
            <person name="Xu W.Q."/>
            <person name="Ren C.Q."/>
            <person name="Zhang X.Y."/>
            <person name="Comes H.P."/>
            <person name="Liu X.H."/>
            <person name="Li Y.G."/>
            <person name="Kettle C.J."/>
            <person name="Jalonen R."/>
            <person name="Gaisberger H."/>
            <person name="Ma Y.Z."/>
            <person name="Qiu Y.X."/>
        </authorList>
    </citation>
    <scope>NUCLEOTIDE SEQUENCE [LARGE SCALE GENOMIC DNA]</scope>
    <source>
        <strain evidence="2">Hangzhou</strain>
    </source>
</reference>
<gene>
    <name evidence="2" type="ORF">L1049_013646</name>
</gene>
<dbReference type="Pfam" id="PF12234">
    <property type="entry name" value="Rav1p_C"/>
    <property type="match status" value="1"/>
</dbReference>
<protein>
    <recommendedName>
        <fullName evidence="1">RAVE complex protein Rav1 C-terminal domain-containing protein</fullName>
    </recommendedName>
</protein>
<dbReference type="PANTHER" id="PTHR13950:SF9">
    <property type="entry name" value="RABCONNECTIN-3A"/>
    <property type="match status" value="1"/>
</dbReference>
<dbReference type="InterPro" id="IPR022033">
    <property type="entry name" value="Rav1p_C"/>
</dbReference>
<dbReference type="InterPro" id="IPR052208">
    <property type="entry name" value="DmX-like/RAVE_component"/>
</dbReference>
<proteinExistence type="predicted"/>
<keyword evidence="3" id="KW-1185">Reference proteome</keyword>
<dbReference type="GO" id="GO:0007035">
    <property type="term" value="P:vacuolar acidification"/>
    <property type="evidence" value="ECO:0007669"/>
    <property type="project" value="TreeGrafter"/>
</dbReference>
<dbReference type="Proteomes" id="UP001415857">
    <property type="component" value="Unassembled WGS sequence"/>
</dbReference>
<evidence type="ECO:0000313" key="3">
    <source>
        <dbReference type="Proteomes" id="UP001415857"/>
    </source>
</evidence>
<evidence type="ECO:0000259" key="1">
    <source>
        <dbReference type="Pfam" id="PF12234"/>
    </source>
</evidence>
<evidence type="ECO:0000313" key="2">
    <source>
        <dbReference type="EMBL" id="KAK9279962.1"/>
    </source>
</evidence>
<name>A0AAP0RP75_LIQFO</name>
<organism evidence="2 3">
    <name type="scientific">Liquidambar formosana</name>
    <name type="common">Formosan gum</name>
    <dbReference type="NCBI Taxonomy" id="63359"/>
    <lineage>
        <taxon>Eukaryota</taxon>
        <taxon>Viridiplantae</taxon>
        <taxon>Streptophyta</taxon>
        <taxon>Embryophyta</taxon>
        <taxon>Tracheophyta</taxon>
        <taxon>Spermatophyta</taxon>
        <taxon>Magnoliopsida</taxon>
        <taxon>eudicotyledons</taxon>
        <taxon>Gunneridae</taxon>
        <taxon>Pentapetalae</taxon>
        <taxon>Saxifragales</taxon>
        <taxon>Altingiaceae</taxon>
        <taxon>Liquidambar</taxon>
    </lineage>
</organism>
<feature type="domain" description="RAVE complex protein Rav1 C-terminal" evidence="1">
    <location>
        <begin position="14"/>
        <end position="560"/>
    </location>
</feature>
<dbReference type="GO" id="GO:0043291">
    <property type="term" value="C:RAVE complex"/>
    <property type="evidence" value="ECO:0007669"/>
    <property type="project" value="TreeGrafter"/>
</dbReference>
<accession>A0AAP0RP75</accession>
<sequence>MGSGSFILEDMLTLDKDVVALNWLATGNGQLFLGVCMENELRVYAQRRSGGQTLLNSEKSLEMHIWFCIAFARTFSPIHDFLWGPVATAVIVHGNYISLFGQWLFLMDKKRPDECHPQSTNDSPFNCKGGRDDDILSAIFIDCDICDLKELLIEDHSSKCKSRPPAKINMKSVHQSSSLFMASSRVKCDSGTRLGFWSILELAEVLLGPLPIYHPEALLINICSGNWKRAYVAVRHLVEFLTSNYASEKTHSSAKSSHIVPQIQLSYYFEGHLSESSTDKKFEWSGDTTLFTSSSQFQSGLTQFGYNAESDASNMFTSSSAKSELSGFAEPLEKLYNLAAINNIEKMQILAIIDLLNEVSSPHSASAYESLDQPGRRFWVGVRFQQLYFHRRFGRLASMEELVTDSGLIGWAFHSDCQENLFGSVLPNEPSWQEMRSMGVGFWFTNTTQLRTRMEKLARSQYLKNKDPKACALLYIALNRLQVLAGLFKISKDEKDKPLVGFLSRNFQEEKNKAAALKNAYVLMGRHQLDLAIAFFLLGGDTSSAITICAKNLGDEQLALWKLGNYSQSFLTMLGFQKDFVINESALSSNHAAFLDPSIGQYCLKLATKNSLRNAVGERNAATLGRWATLMAATALNRCGLPLEGLEHLSSSLSILGSTDQGSISDIGNIEILHGILKPSPSKSSNWLSSDVAIHLESHAKLDLAMKYFSKLMREHPSWPDTDVACRGAHACSKEYELHQYKILLEKFLHKLHTGLANFELKFSLVPACLINMILASCCNNGLLFIGYDILLGYTSREHSQDKSHTDDSFLLHPILPKLLLKATKEISCLFSRFIVACSITCFQPESCVSENDVSREIRYGWSDTLGYYMPGLVLSFQCLRHTLMIFFGSSTNGFIDKSFIALDLFEYCVYFASAWLQRNLKVLILMVQPILMKYTNRHSPYEIDIANLKKLLLQIAELEVHNSLIDNFGVGLRVPKWMQDGQGGYIMSSIPEDERWQIIGTCLWRHMSSFMKHHLNSVYKLEDICSSGPFLGISSSGASSSACSESERNSTTNQITLISVILAKLLKTTLVHISSYHAKQLASFLWQKVEEGLQVLTLVWLEKFSQSQPGALLKHLNQGFLTLDMMNNENELWVLNTLWDICADAKIISEGFEQEKINWSLYINQKPRKGWSDIYKGILEEHATEETFNQEGRLSSTSASSGAGSPVRGLFRNSHTFFGSRQKDTASTKEFMPFQNPKEIYRRNGELFEALCISSIDQSQAAIASNRKGILFFHWEDGQPFRDQSDYIWSEADWPQNGWAGSESTPVPTCVSPGVGLGIKKGAHLGLGGATVGVGSLARPGRDLTGRWSIWNSRLCWYWCLWLRLGDSRGF</sequence>
<comment type="caution">
    <text evidence="2">The sequence shown here is derived from an EMBL/GenBank/DDBJ whole genome shotgun (WGS) entry which is preliminary data.</text>
</comment>